<name>A0A0F9C2B1_9ZZZZ</name>
<accession>A0A0F9C2B1</accession>
<organism evidence="1">
    <name type="scientific">marine sediment metagenome</name>
    <dbReference type="NCBI Taxonomy" id="412755"/>
    <lineage>
        <taxon>unclassified sequences</taxon>
        <taxon>metagenomes</taxon>
        <taxon>ecological metagenomes</taxon>
    </lineage>
</organism>
<evidence type="ECO:0000313" key="1">
    <source>
        <dbReference type="EMBL" id="KKL28325.1"/>
    </source>
</evidence>
<dbReference type="AlphaFoldDB" id="A0A0F9C2B1"/>
<reference evidence="1" key="1">
    <citation type="journal article" date="2015" name="Nature">
        <title>Complex archaea that bridge the gap between prokaryotes and eukaryotes.</title>
        <authorList>
            <person name="Spang A."/>
            <person name="Saw J.H."/>
            <person name="Jorgensen S.L."/>
            <person name="Zaremba-Niedzwiedzka K."/>
            <person name="Martijn J."/>
            <person name="Lind A.E."/>
            <person name="van Eijk R."/>
            <person name="Schleper C."/>
            <person name="Guy L."/>
            <person name="Ettema T.J."/>
        </authorList>
    </citation>
    <scope>NUCLEOTIDE SEQUENCE</scope>
</reference>
<proteinExistence type="predicted"/>
<comment type="caution">
    <text evidence="1">The sequence shown here is derived from an EMBL/GenBank/DDBJ whole genome shotgun (WGS) entry which is preliminary data.</text>
</comment>
<dbReference type="EMBL" id="LAZR01035135">
    <property type="protein sequence ID" value="KKL28325.1"/>
    <property type="molecule type" value="Genomic_DNA"/>
</dbReference>
<sequence>MADKKTEFIQYLKGRFEVIRKDSDEYSTRGFCKAIEMEIASFLETD</sequence>
<gene>
    <name evidence="1" type="ORF">LCGC14_2376250</name>
</gene>
<protein>
    <submittedName>
        <fullName evidence="1">Uncharacterized protein</fullName>
    </submittedName>
</protein>